<reference evidence="2 3" key="1">
    <citation type="submission" date="2016-10" db="EMBL/GenBank/DDBJ databases">
        <title>The Draft Genome Sequence of the Potato Rhizosphere Bacteria Ochrobactrum sp. IPA7.2.</title>
        <authorList>
            <person name="Gogoleva N.E."/>
            <person name="Khlopko Y.A."/>
            <person name="Burygin G.L."/>
            <person name="Plotnikov A.O."/>
        </authorList>
    </citation>
    <scope>NUCLEOTIDE SEQUENCE [LARGE SCALE GENOMIC DNA]</scope>
    <source>
        <strain evidence="2 3">IPA7.2</strain>
    </source>
</reference>
<dbReference type="RefSeq" id="WP_071630771.1">
    <property type="nucleotide sequence ID" value="NZ_MOEC01000003.1"/>
</dbReference>
<proteinExistence type="predicted"/>
<sequence length="133" mass="15221">MTNPRNLKKLIELHSLGSARLEQALAAANARKGALEEEREALIAMQDRRYDGDALSIDPSLLIKRLGTNAAESQQLEQRLESQRKALLQEQRRVGLLEERLTDAENDRERRELSSLIEEFISRKTTNRSQKPD</sequence>
<comment type="caution">
    <text evidence="2">The sequence shown here is derived from an EMBL/GenBank/DDBJ whole genome shotgun (WGS) entry which is preliminary data.</text>
</comment>
<feature type="coiled-coil region" evidence="1">
    <location>
        <begin position="18"/>
        <end position="45"/>
    </location>
</feature>
<dbReference type="Proteomes" id="UP000182985">
    <property type="component" value="Unassembled WGS sequence"/>
</dbReference>
<organism evidence="2 3">
    <name type="scientific">Brucella cytisi</name>
    <dbReference type="NCBI Taxonomy" id="407152"/>
    <lineage>
        <taxon>Bacteria</taxon>
        <taxon>Pseudomonadati</taxon>
        <taxon>Pseudomonadota</taxon>
        <taxon>Alphaproteobacteria</taxon>
        <taxon>Hyphomicrobiales</taxon>
        <taxon>Brucellaceae</taxon>
        <taxon>Brucella/Ochrobactrum group</taxon>
        <taxon>Brucella</taxon>
    </lineage>
</organism>
<keyword evidence="1" id="KW-0175">Coiled coil</keyword>
<evidence type="ECO:0000313" key="3">
    <source>
        <dbReference type="Proteomes" id="UP000182985"/>
    </source>
</evidence>
<name>A0A1J6HR50_9HYPH</name>
<gene>
    <name evidence="2" type="ORF">BLA27_04070</name>
</gene>
<accession>A0A1J6HR50</accession>
<dbReference type="AlphaFoldDB" id="A0A1J6HR50"/>
<evidence type="ECO:0000256" key="1">
    <source>
        <dbReference type="SAM" id="Coils"/>
    </source>
</evidence>
<protein>
    <recommendedName>
        <fullName evidence="4">Tropomyosin</fullName>
    </recommendedName>
</protein>
<evidence type="ECO:0008006" key="4">
    <source>
        <dbReference type="Google" id="ProtNLM"/>
    </source>
</evidence>
<dbReference type="EMBL" id="MOEC01000003">
    <property type="protein sequence ID" value="OIS94811.1"/>
    <property type="molecule type" value="Genomic_DNA"/>
</dbReference>
<evidence type="ECO:0000313" key="2">
    <source>
        <dbReference type="EMBL" id="OIS94811.1"/>
    </source>
</evidence>
<keyword evidence="3" id="KW-1185">Reference proteome</keyword>
<dbReference type="OrthoDB" id="8454131at2"/>
<feature type="coiled-coil region" evidence="1">
    <location>
        <begin position="70"/>
        <end position="107"/>
    </location>
</feature>